<dbReference type="InterPro" id="IPR011701">
    <property type="entry name" value="MFS"/>
</dbReference>
<dbReference type="NCBIfam" id="NF008586">
    <property type="entry name" value="PRK11551.1"/>
    <property type="match status" value="1"/>
</dbReference>
<proteinExistence type="predicted"/>
<sequence length="421" mass="43528">MGGIMLSTTTRPGSARIIFLVFLAAMIEGFDLQAAGVAAPKLAPVFGLTPAQMGLFFSSATFGLIFGAISGGMISDRFGRRLGLSLALFIFGIFSLATAAVTSVEGLIAMRFLTGVGLGGALPNLVAIAVESTTPERRGRAVSIMYAGIPFGGAIASVVAMAGLHDDWRTIFIAGGIMPMLLVLPLFMMLPQLKVEKSEKTKKEGAWRQVFSPDTALRSVLLWTGFFFGIMVLYLLLNWLPTLLVTRGLDRQEAGLIQVIFNIAGAVGGLTGGWFLDGKRKVFNGSLCFLLLVVSLVLLGLAPANFAANAIAGALIGVSVMAAQSLLYGIAPQCYAPDVRGTGVGLAVAVGRVGSVVGPLFAGGLIAAGRSPTEVLMAIVPVAVVAGIATVLLLSRLRDLPGDGLAQGGVPGHATPSMVKP</sequence>
<accession>A0A6L6VA73</accession>
<dbReference type="PROSITE" id="PS50850">
    <property type="entry name" value="MFS"/>
    <property type="match status" value="1"/>
</dbReference>
<dbReference type="PANTHER" id="PTHR23508:SF10">
    <property type="entry name" value="CARBOXYLIC ACID TRANSPORTER PROTEIN HOMOLOG"/>
    <property type="match status" value="1"/>
</dbReference>
<dbReference type="InterPro" id="IPR020846">
    <property type="entry name" value="MFS_dom"/>
</dbReference>
<feature type="transmembrane region" description="Helical" evidence="5">
    <location>
        <begin position="142"/>
        <end position="165"/>
    </location>
</feature>
<dbReference type="PANTHER" id="PTHR23508">
    <property type="entry name" value="CARBOXYLIC ACID TRANSPORTER PROTEIN HOMOLOG"/>
    <property type="match status" value="1"/>
</dbReference>
<evidence type="ECO:0000259" key="6">
    <source>
        <dbReference type="PROSITE" id="PS50850"/>
    </source>
</evidence>
<dbReference type="GO" id="GO:0046943">
    <property type="term" value="F:carboxylic acid transmembrane transporter activity"/>
    <property type="evidence" value="ECO:0007669"/>
    <property type="project" value="TreeGrafter"/>
</dbReference>
<feature type="transmembrane region" description="Helical" evidence="5">
    <location>
        <begin position="216"/>
        <end position="236"/>
    </location>
</feature>
<dbReference type="Proteomes" id="UP000477951">
    <property type="component" value="Unassembled WGS sequence"/>
</dbReference>
<feature type="transmembrane region" description="Helical" evidence="5">
    <location>
        <begin position="375"/>
        <end position="394"/>
    </location>
</feature>
<feature type="transmembrane region" description="Helical" evidence="5">
    <location>
        <begin position="171"/>
        <end position="195"/>
    </location>
</feature>
<protein>
    <submittedName>
        <fullName evidence="7">3-(3-hydroxy-phenyl)propionate transporter MhpT</fullName>
    </submittedName>
</protein>
<dbReference type="EMBL" id="WPHR01000001">
    <property type="protein sequence ID" value="MUZ71137.1"/>
    <property type="molecule type" value="Genomic_DNA"/>
</dbReference>
<dbReference type="Gene3D" id="1.20.1250.20">
    <property type="entry name" value="MFS general substrate transporter like domains"/>
    <property type="match status" value="2"/>
</dbReference>
<dbReference type="InterPro" id="IPR005829">
    <property type="entry name" value="Sugar_transporter_CS"/>
</dbReference>
<feature type="transmembrane region" description="Helical" evidence="5">
    <location>
        <begin position="54"/>
        <end position="75"/>
    </location>
</feature>
<feature type="transmembrane region" description="Helical" evidence="5">
    <location>
        <begin position="82"/>
        <end position="102"/>
    </location>
</feature>
<evidence type="ECO:0000256" key="3">
    <source>
        <dbReference type="ARBA" id="ARBA00022989"/>
    </source>
</evidence>
<organism evidence="7 8">
    <name type="scientific">Agrobacterium vitis</name>
    <name type="common">Rhizobium vitis</name>
    <dbReference type="NCBI Taxonomy" id="373"/>
    <lineage>
        <taxon>Bacteria</taxon>
        <taxon>Pseudomonadati</taxon>
        <taxon>Pseudomonadota</taxon>
        <taxon>Alphaproteobacteria</taxon>
        <taxon>Hyphomicrobiales</taxon>
        <taxon>Rhizobiaceae</taxon>
        <taxon>Rhizobium/Agrobacterium group</taxon>
        <taxon>Agrobacterium</taxon>
    </lineage>
</organism>
<feature type="domain" description="Major facilitator superfamily (MFS) profile" evidence="6">
    <location>
        <begin position="17"/>
        <end position="398"/>
    </location>
</feature>
<evidence type="ECO:0000256" key="1">
    <source>
        <dbReference type="ARBA" id="ARBA00004141"/>
    </source>
</evidence>
<gene>
    <name evidence="7" type="primary">mhpT</name>
    <name evidence="7" type="ORF">GOZ90_00470</name>
</gene>
<comment type="subcellular location">
    <subcellularLocation>
        <location evidence="1">Membrane</location>
        <topology evidence="1">Multi-pass membrane protein</topology>
    </subcellularLocation>
</comment>
<keyword evidence="3 5" id="KW-1133">Transmembrane helix</keyword>
<dbReference type="Pfam" id="PF07690">
    <property type="entry name" value="MFS_1"/>
    <property type="match status" value="1"/>
</dbReference>
<dbReference type="SUPFAM" id="SSF103473">
    <property type="entry name" value="MFS general substrate transporter"/>
    <property type="match status" value="1"/>
</dbReference>
<dbReference type="AlphaFoldDB" id="A0A6L6VA73"/>
<feature type="transmembrane region" description="Helical" evidence="5">
    <location>
        <begin position="310"/>
        <end position="331"/>
    </location>
</feature>
<feature type="transmembrane region" description="Helical" evidence="5">
    <location>
        <begin position="343"/>
        <end position="369"/>
    </location>
</feature>
<dbReference type="InterPro" id="IPR036259">
    <property type="entry name" value="MFS_trans_sf"/>
</dbReference>
<evidence type="ECO:0000256" key="5">
    <source>
        <dbReference type="SAM" id="Phobius"/>
    </source>
</evidence>
<comment type="caution">
    <text evidence="7">The sequence shown here is derived from an EMBL/GenBank/DDBJ whole genome shotgun (WGS) entry which is preliminary data.</text>
</comment>
<feature type="transmembrane region" description="Helical" evidence="5">
    <location>
        <begin position="256"/>
        <end position="276"/>
    </location>
</feature>
<name>A0A6L6VA73_AGRVI</name>
<evidence type="ECO:0000313" key="7">
    <source>
        <dbReference type="EMBL" id="MUZ71137.1"/>
    </source>
</evidence>
<reference evidence="7 8" key="1">
    <citation type="submission" date="2019-12" db="EMBL/GenBank/DDBJ databases">
        <title>Whole-genome sequencing of Allorhizobium vitis.</title>
        <authorList>
            <person name="Gan H.M."/>
            <person name="Szegedi E."/>
            <person name="Burr T."/>
            <person name="Savka M.A."/>
        </authorList>
    </citation>
    <scope>NUCLEOTIDE SEQUENCE [LARGE SCALE GENOMIC DNA]</scope>
    <source>
        <strain evidence="7 8">CG516</strain>
    </source>
</reference>
<keyword evidence="2 5" id="KW-0812">Transmembrane</keyword>
<feature type="transmembrane region" description="Helical" evidence="5">
    <location>
        <begin position="108"/>
        <end position="130"/>
    </location>
</feature>
<evidence type="ECO:0000256" key="2">
    <source>
        <dbReference type="ARBA" id="ARBA00022692"/>
    </source>
</evidence>
<keyword evidence="4 5" id="KW-0472">Membrane</keyword>
<feature type="transmembrane region" description="Helical" evidence="5">
    <location>
        <begin position="283"/>
        <end position="304"/>
    </location>
</feature>
<dbReference type="PROSITE" id="PS00217">
    <property type="entry name" value="SUGAR_TRANSPORT_2"/>
    <property type="match status" value="1"/>
</dbReference>
<dbReference type="PROSITE" id="PS00216">
    <property type="entry name" value="SUGAR_TRANSPORT_1"/>
    <property type="match status" value="1"/>
</dbReference>
<evidence type="ECO:0000313" key="8">
    <source>
        <dbReference type="Proteomes" id="UP000477951"/>
    </source>
</evidence>
<evidence type="ECO:0000256" key="4">
    <source>
        <dbReference type="ARBA" id="ARBA00023136"/>
    </source>
</evidence>
<dbReference type="GO" id="GO:0005886">
    <property type="term" value="C:plasma membrane"/>
    <property type="evidence" value="ECO:0007669"/>
    <property type="project" value="TreeGrafter"/>
</dbReference>